<dbReference type="InterPro" id="IPR036188">
    <property type="entry name" value="FAD/NAD-bd_sf"/>
</dbReference>
<evidence type="ECO:0000313" key="2">
    <source>
        <dbReference type="EMBL" id="MFD2841571.1"/>
    </source>
</evidence>
<keyword evidence="1" id="KW-0560">Oxidoreductase</keyword>
<name>A0ABW5XKK9_9MICO</name>
<dbReference type="InterPro" id="IPR050982">
    <property type="entry name" value="Auxin_biosynth/cation_transpt"/>
</dbReference>
<organism evidence="2 3">
    <name type="scientific">Populibacterium corticicola</name>
    <dbReference type="NCBI Taxonomy" id="1812826"/>
    <lineage>
        <taxon>Bacteria</taxon>
        <taxon>Bacillati</taxon>
        <taxon>Actinomycetota</taxon>
        <taxon>Actinomycetes</taxon>
        <taxon>Micrococcales</taxon>
        <taxon>Jonesiaceae</taxon>
        <taxon>Populibacterium</taxon>
    </lineage>
</organism>
<accession>A0ABW5XKK9</accession>
<dbReference type="Gene3D" id="3.50.50.60">
    <property type="entry name" value="FAD/NAD(P)-binding domain"/>
    <property type="match status" value="1"/>
</dbReference>
<evidence type="ECO:0000313" key="3">
    <source>
        <dbReference type="Proteomes" id="UP001597391"/>
    </source>
</evidence>
<dbReference type="PRINTS" id="PR00469">
    <property type="entry name" value="PNDRDTASEII"/>
</dbReference>
<dbReference type="PRINTS" id="PR00368">
    <property type="entry name" value="FADPNR"/>
</dbReference>
<proteinExistence type="predicted"/>
<dbReference type="PANTHER" id="PTHR43539">
    <property type="entry name" value="FLAVIN-BINDING MONOOXYGENASE-LIKE PROTEIN (AFU_ORTHOLOGUE AFUA_4G09220)"/>
    <property type="match status" value="1"/>
</dbReference>
<dbReference type="Pfam" id="PF13738">
    <property type="entry name" value="Pyr_redox_3"/>
    <property type="match status" value="1"/>
</dbReference>
<reference evidence="3" key="1">
    <citation type="journal article" date="2019" name="Int. J. Syst. Evol. Microbiol.">
        <title>The Global Catalogue of Microorganisms (GCM) 10K type strain sequencing project: providing services to taxonomists for standard genome sequencing and annotation.</title>
        <authorList>
            <consortium name="The Broad Institute Genomics Platform"/>
            <consortium name="The Broad Institute Genome Sequencing Center for Infectious Disease"/>
            <person name="Wu L."/>
            <person name="Ma J."/>
        </authorList>
    </citation>
    <scope>NUCLEOTIDE SEQUENCE [LARGE SCALE GENOMIC DNA]</scope>
    <source>
        <strain evidence="3">KCTC 33576</strain>
    </source>
</reference>
<gene>
    <name evidence="2" type="ORF">ACFSYH_13480</name>
</gene>
<protein>
    <submittedName>
        <fullName evidence="2">NAD(P)-binding domain-containing protein</fullName>
    </submittedName>
</protein>
<dbReference type="EMBL" id="JBHUOP010000007">
    <property type="protein sequence ID" value="MFD2841571.1"/>
    <property type="molecule type" value="Genomic_DNA"/>
</dbReference>
<dbReference type="PANTHER" id="PTHR43539:SF78">
    <property type="entry name" value="FLAVIN-CONTAINING MONOOXYGENASE"/>
    <property type="match status" value="1"/>
</dbReference>
<evidence type="ECO:0000256" key="1">
    <source>
        <dbReference type="ARBA" id="ARBA00023002"/>
    </source>
</evidence>
<dbReference type="RefSeq" id="WP_377467705.1">
    <property type="nucleotide sequence ID" value="NZ_JBHUOP010000007.1"/>
</dbReference>
<dbReference type="Proteomes" id="UP001597391">
    <property type="component" value="Unassembled WGS sequence"/>
</dbReference>
<dbReference type="SUPFAM" id="SSF51905">
    <property type="entry name" value="FAD/NAD(P)-binding domain"/>
    <property type="match status" value="2"/>
</dbReference>
<sequence length="421" mass="45489">MKPQHWFGEIAVGLKNRCGNSLRKRAVPTRVSENWTGELERGRIVGNENTRVKIVVIGAGQAGLSAAHTLVRKSLEPGTDFIVLDANEGPGGAWRHRWPSLTLGKAHGIHDLPGLELGKPDPEEPASAVVSRYYGSYEDEFALAVQRPYRVTGVRSTRENDLSAPLEITARRADGAERTWTAQAIINATGAWDQPFWPYYPGIESFAGRQLHTKDYCSPQEFEGQRVLVVGGGASAVQFLLPLAEAGIDTLWSTRRAPVFLDREFDMNWGIDVERRVRERTEAGLQTLSVVGATGLALTDEYKRGIDQGTLISRGPLRSITTDGVVFAGVDAEAAGDIMPAWPGGHEHVDVILWATGFKPALKHLAPLKLRSPHGGIATDGARVFVDPRVYLAGYGAGASTIGATRTGRLAGTAAAQFIAD</sequence>
<keyword evidence="3" id="KW-1185">Reference proteome</keyword>
<comment type="caution">
    <text evidence="2">The sequence shown here is derived from an EMBL/GenBank/DDBJ whole genome shotgun (WGS) entry which is preliminary data.</text>
</comment>